<feature type="non-terminal residue" evidence="2">
    <location>
        <position position="1"/>
    </location>
</feature>
<keyword evidence="3" id="KW-1185">Reference proteome</keyword>
<dbReference type="RefSeq" id="WP_303522457.1">
    <property type="nucleotide sequence ID" value="NZ_JAUOQO010000613.1"/>
</dbReference>
<name>A0AAW7YXI2_9STAP</name>
<dbReference type="Gene3D" id="1.10.3210.10">
    <property type="entry name" value="Hypothetical protein af1432"/>
    <property type="match status" value="1"/>
</dbReference>
<accession>A0AAW7YXI2</accession>
<gene>
    <name evidence="2" type="ORF">Q4528_14865</name>
</gene>
<dbReference type="PROSITE" id="PS51832">
    <property type="entry name" value="HD_GYP"/>
    <property type="match status" value="1"/>
</dbReference>
<dbReference type="CDD" id="cd00077">
    <property type="entry name" value="HDc"/>
    <property type="match status" value="1"/>
</dbReference>
<reference evidence="2" key="1">
    <citation type="submission" date="2023-07" db="EMBL/GenBank/DDBJ databases">
        <title>Genome content predicts the carbon catabolic preferences of heterotrophic bacteria.</title>
        <authorList>
            <person name="Gralka M."/>
        </authorList>
    </citation>
    <scope>NUCLEOTIDE SEQUENCE</scope>
    <source>
        <strain evidence="2">E2R20</strain>
    </source>
</reference>
<evidence type="ECO:0000313" key="2">
    <source>
        <dbReference type="EMBL" id="MDO6575396.1"/>
    </source>
</evidence>
<dbReference type="SUPFAM" id="SSF109604">
    <property type="entry name" value="HD-domain/PDEase-like"/>
    <property type="match status" value="1"/>
</dbReference>
<dbReference type="AlphaFoldDB" id="A0AAW7YXI2"/>
<proteinExistence type="predicted"/>
<dbReference type="PANTHER" id="PTHR43155:SF2">
    <property type="entry name" value="CYCLIC DI-GMP PHOSPHODIESTERASE PA4108"/>
    <property type="match status" value="1"/>
</dbReference>
<feature type="non-terminal residue" evidence="2">
    <location>
        <position position="83"/>
    </location>
</feature>
<comment type="caution">
    <text evidence="2">The sequence shown here is derived from an EMBL/GenBank/DDBJ whole genome shotgun (WGS) entry which is preliminary data.</text>
</comment>
<dbReference type="Proteomes" id="UP001170310">
    <property type="component" value="Unassembled WGS sequence"/>
</dbReference>
<protein>
    <submittedName>
        <fullName evidence="2">HD domain-containing phosphohydrolase</fullName>
    </submittedName>
</protein>
<organism evidence="2 3">
    <name type="scientific">Staphylococcus pasteuri_A</name>
    <dbReference type="NCBI Taxonomy" id="3062664"/>
    <lineage>
        <taxon>Bacteria</taxon>
        <taxon>Bacillati</taxon>
        <taxon>Bacillota</taxon>
        <taxon>Bacilli</taxon>
        <taxon>Bacillales</taxon>
        <taxon>Staphylococcaceae</taxon>
        <taxon>Staphylococcus</taxon>
    </lineage>
</organism>
<evidence type="ECO:0000313" key="3">
    <source>
        <dbReference type="Proteomes" id="UP001170310"/>
    </source>
</evidence>
<dbReference type="PANTHER" id="PTHR43155">
    <property type="entry name" value="CYCLIC DI-GMP PHOSPHODIESTERASE PA4108-RELATED"/>
    <property type="match status" value="1"/>
</dbReference>
<dbReference type="Pfam" id="PF13487">
    <property type="entry name" value="HD_5"/>
    <property type="match status" value="1"/>
</dbReference>
<dbReference type="EMBL" id="JAUOQO010000613">
    <property type="protein sequence ID" value="MDO6575396.1"/>
    <property type="molecule type" value="Genomic_DNA"/>
</dbReference>
<sequence length="83" mass="9531">EEERYKINDHIVQTIIMLEKLPFPDHLRLVPEIAGGHHEKMDGSGYPKRLTKEQMPATARMMAIADIFEALTAVDRPYKKGKN</sequence>
<evidence type="ECO:0000259" key="1">
    <source>
        <dbReference type="PROSITE" id="PS51832"/>
    </source>
</evidence>
<feature type="domain" description="HD-GYP" evidence="1">
    <location>
        <begin position="1"/>
        <end position="83"/>
    </location>
</feature>
<dbReference type="InterPro" id="IPR003607">
    <property type="entry name" value="HD/PDEase_dom"/>
</dbReference>
<dbReference type="InterPro" id="IPR037522">
    <property type="entry name" value="HD_GYP_dom"/>
</dbReference>